<proteinExistence type="predicted"/>
<dbReference type="RefSeq" id="WP_153540403.1">
    <property type="nucleotide sequence ID" value="NZ_WEGH01000005.1"/>
</dbReference>
<evidence type="ECO:0000313" key="3">
    <source>
        <dbReference type="Proteomes" id="UP000487268"/>
    </source>
</evidence>
<dbReference type="Proteomes" id="UP000487268">
    <property type="component" value="Unassembled WGS sequence"/>
</dbReference>
<dbReference type="EMBL" id="WEGH01000005">
    <property type="protein sequence ID" value="MQY09044.1"/>
    <property type="molecule type" value="Genomic_DNA"/>
</dbReference>
<comment type="caution">
    <text evidence="2">The sequence shown here is derived from an EMBL/GenBank/DDBJ whole genome shotgun (WGS) entry which is preliminary data.</text>
</comment>
<dbReference type="OrthoDB" id="3298550at2"/>
<evidence type="ECO:0000313" key="2">
    <source>
        <dbReference type="EMBL" id="MQY09044.1"/>
    </source>
</evidence>
<sequence length="78" mass="7734">MGDATTPQDGPLDLGGIPLSRLGELGDTVLARELRKVRDEAGAPVQAIAGFQAKLGPPPEISGAASPGPETGTAGGEE</sequence>
<organism evidence="2 3">
    <name type="scientific">Actinomadura macrotermitis</name>
    <dbReference type="NCBI Taxonomy" id="2585200"/>
    <lineage>
        <taxon>Bacteria</taxon>
        <taxon>Bacillati</taxon>
        <taxon>Actinomycetota</taxon>
        <taxon>Actinomycetes</taxon>
        <taxon>Streptosporangiales</taxon>
        <taxon>Thermomonosporaceae</taxon>
        <taxon>Actinomadura</taxon>
    </lineage>
</organism>
<gene>
    <name evidence="2" type="ORF">ACRB68_71550</name>
</gene>
<dbReference type="NCBIfam" id="TIGR04268">
    <property type="entry name" value="FxSxx-COOH"/>
    <property type="match status" value="1"/>
</dbReference>
<dbReference type="InterPro" id="IPR026334">
    <property type="entry name" value="FxSxx-COOH"/>
</dbReference>
<accession>A0A7K0C8C4</accession>
<feature type="region of interest" description="Disordered" evidence="1">
    <location>
        <begin position="53"/>
        <end position="78"/>
    </location>
</feature>
<name>A0A7K0C8C4_9ACTN</name>
<dbReference type="AlphaFoldDB" id="A0A7K0C8C4"/>
<evidence type="ECO:0000256" key="1">
    <source>
        <dbReference type="SAM" id="MobiDB-lite"/>
    </source>
</evidence>
<protein>
    <recommendedName>
        <fullName evidence="4">FXSXX-COOH protein</fullName>
    </recommendedName>
</protein>
<feature type="compositionally biased region" description="Low complexity" evidence="1">
    <location>
        <begin position="63"/>
        <end position="72"/>
    </location>
</feature>
<keyword evidence="3" id="KW-1185">Reference proteome</keyword>
<evidence type="ECO:0008006" key="4">
    <source>
        <dbReference type="Google" id="ProtNLM"/>
    </source>
</evidence>
<reference evidence="2 3" key="1">
    <citation type="submission" date="2019-10" db="EMBL/GenBank/DDBJ databases">
        <title>Actinomadura rubteroloni sp. nov. and Actinomadura macrotermitis sp. nov., isolated from the gut of fungus growing-termite Macrotermes natalensis.</title>
        <authorList>
            <person name="Benndorf R."/>
            <person name="Martin K."/>
            <person name="Kuefner M."/>
            <person name="De Beer W."/>
            <person name="Kaster A.-K."/>
            <person name="Vollmers J."/>
            <person name="Poulsen M."/>
            <person name="Beemelmanns C."/>
        </authorList>
    </citation>
    <scope>NUCLEOTIDE SEQUENCE [LARGE SCALE GENOMIC DNA]</scope>
    <source>
        <strain evidence="2 3">RB68</strain>
    </source>
</reference>